<dbReference type="AlphaFoldDB" id="A0A4R6KIL5"/>
<gene>
    <name evidence="5" type="ORF">EV643_106134</name>
</gene>
<dbReference type="GO" id="GO:0016836">
    <property type="term" value="F:hydro-lyase activity"/>
    <property type="evidence" value="ECO:0007669"/>
    <property type="project" value="TreeGrafter"/>
</dbReference>
<dbReference type="SMART" id="SM00922">
    <property type="entry name" value="MR_MLE"/>
    <property type="match status" value="1"/>
</dbReference>
<dbReference type="GO" id="GO:0016052">
    <property type="term" value="P:carbohydrate catabolic process"/>
    <property type="evidence" value="ECO:0007669"/>
    <property type="project" value="TreeGrafter"/>
</dbReference>
<protein>
    <submittedName>
        <fullName evidence="5">Galactonate dehydratase</fullName>
    </submittedName>
</protein>
<reference evidence="5 6" key="1">
    <citation type="submission" date="2019-03" db="EMBL/GenBank/DDBJ databases">
        <title>Genomic Encyclopedia of Type Strains, Phase III (KMG-III): the genomes of soil and plant-associated and newly described type strains.</title>
        <authorList>
            <person name="Whitman W."/>
        </authorList>
    </citation>
    <scope>NUCLEOTIDE SEQUENCE [LARGE SCALE GENOMIC DNA]</scope>
    <source>
        <strain evidence="5 6">VKM Ac-2527</strain>
    </source>
</reference>
<dbReference type="SUPFAM" id="SSF54826">
    <property type="entry name" value="Enolase N-terminal domain-like"/>
    <property type="match status" value="1"/>
</dbReference>
<organism evidence="5 6">
    <name type="scientific">Kribbella caucasensis</name>
    <dbReference type="NCBI Taxonomy" id="2512215"/>
    <lineage>
        <taxon>Bacteria</taxon>
        <taxon>Bacillati</taxon>
        <taxon>Actinomycetota</taxon>
        <taxon>Actinomycetes</taxon>
        <taxon>Propionibacteriales</taxon>
        <taxon>Kribbellaceae</taxon>
        <taxon>Kribbella</taxon>
    </lineage>
</organism>
<keyword evidence="6" id="KW-1185">Reference proteome</keyword>
<comment type="cofactor">
    <cofactor evidence="1">
        <name>Mg(2+)</name>
        <dbReference type="ChEBI" id="CHEBI:18420"/>
    </cofactor>
</comment>
<dbReference type="GO" id="GO:0000287">
    <property type="term" value="F:magnesium ion binding"/>
    <property type="evidence" value="ECO:0007669"/>
    <property type="project" value="TreeGrafter"/>
</dbReference>
<dbReference type="SUPFAM" id="SSF51604">
    <property type="entry name" value="Enolase C-terminal domain-like"/>
    <property type="match status" value="1"/>
</dbReference>
<dbReference type="OrthoDB" id="9774531at2"/>
<dbReference type="Proteomes" id="UP000295388">
    <property type="component" value="Unassembled WGS sequence"/>
</dbReference>
<keyword evidence="3" id="KW-0460">Magnesium</keyword>
<evidence type="ECO:0000256" key="2">
    <source>
        <dbReference type="ARBA" id="ARBA00022723"/>
    </source>
</evidence>
<evidence type="ECO:0000313" key="6">
    <source>
        <dbReference type="Proteomes" id="UP000295388"/>
    </source>
</evidence>
<sequence>MPTITEVEVFPLVLAGPDAPPRSYSTNPPWPSIYASSREALLVKLTADDGSVGWGEALAPVSPEVPAKIIELLLKPVLLGADPTRVRPLVTALRALMRERGHLGGHQGDAIAAIDVALWDLAGRTTGLPVHQLLGGAQREVVPAYVSGLPGKKDSERVAMAQDWVAQGVRQLKLGLGHGVKADLATVEALRGVHDDLLIAVDIHGVYDVADAVRLGRGLDSLGGWFLEAPVGFEDLAGHAEVARRIDTPVAIGESLRHRQEFRPWLEAGAASILQPDIGRTGITEAVDLAAITETWFVPLAPHHSTGLGIVMAASIHASAAIGNLLAYEFHPTLFAHVNDILVTPLEPGTRGFAVPSGPGLGIEVDEDAVRAATVQ</sequence>
<dbReference type="SFLD" id="SFLDS00001">
    <property type="entry name" value="Enolase"/>
    <property type="match status" value="1"/>
</dbReference>
<dbReference type="InterPro" id="IPR018110">
    <property type="entry name" value="Mandel_Rmase/mucon_lact_enz_CS"/>
</dbReference>
<evidence type="ECO:0000256" key="3">
    <source>
        <dbReference type="ARBA" id="ARBA00022842"/>
    </source>
</evidence>
<evidence type="ECO:0000313" key="5">
    <source>
        <dbReference type="EMBL" id="TDO49165.1"/>
    </source>
</evidence>
<dbReference type="InterPro" id="IPR013342">
    <property type="entry name" value="Mandelate_racemase_C"/>
</dbReference>
<accession>A0A4R6KIL5</accession>
<dbReference type="PANTHER" id="PTHR13794">
    <property type="entry name" value="ENOLASE SUPERFAMILY, MANDELATE RACEMASE"/>
    <property type="match status" value="1"/>
</dbReference>
<dbReference type="InterPro" id="IPR013341">
    <property type="entry name" value="Mandelate_racemase_N_dom"/>
</dbReference>
<feature type="domain" description="Mandelate racemase/muconate lactonizing enzyme C-terminal" evidence="4">
    <location>
        <begin position="154"/>
        <end position="249"/>
    </location>
</feature>
<dbReference type="Pfam" id="PF13378">
    <property type="entry name" value="MR_MLE_C"/>
    <property type="match status" value="1"/>
</dbReference>
<dbReference type="InterPro" id="IPR029017">
    <property type="entry name" value="Enolase-like_N"/>
</dbReference>
<name>A0A4R6KIL5_9ACTN</name>
<dbReference type="GO" id="GO:0009063">
    <property type="term" value="P:amino acid catabolic process"/>
    <property type="evidence" value="ECO:0007669"/>
    <property type="project" value="InterPro"/>
</dbReference>
<dbReference type="InterPro" id="IPR029065">
    <property type="entry name" value="Enolase_C-like"/>
</dbReference>
<dbReference type="PROSITE" id="PS00908">
    <property type="entry name" value="MR_MLE_1"/>
    <property type="match status" value="1"/>
</dbReference>
<comment type="caution">
    <text evidence="5">The sequence shown here is derived from an EMBL/GenBank/DDBJ whole genome shotgun (WGS) entry which is preliminary data.</text>
</comment>
<dbReference type="EMBL" id="SNWQ01000006">
    <property type="protein sequence ID" value="TDO49165.1"/>
    <property type="molecule type" value="Genomic_DNA"/>
</dbReference>
<proteinExistence type="predicted"/>
<dbReference type="Gene3D" id="3.20.20.120">
    <property type="entry name" value="Enolase-like C-terminal domain"/>
    <property type="match status" value="1"/>
</dbReference>
<keyword evidence="2" id="KW-0479">Metal-binding</keyword>
<dbReference type="InterPro" id="IPR036849">
    <property type="entry name" value="Enolase-like_C_sf"/>
</dbReference>
<dbReference type="RefSeq" id="WP_133800551.1">
    <property type="nucleotide sequence ID" value="NZ_SNWQ01000006.1"/>
</dbReference>
<evidence type="ECO:0000256" key="1">
    <source>
        <dbReference type="ARBA" id="ARBA00001946"/>
    </source>
</evidence>
<evidence type="ECO:0000259" key="4">
    <source>
        <dbReference type="SMART" id="SM00922"/>
    </source>
</evidence>
<dbReference type="InterPro" id="IPR046945">
    <property type="entry name" value="RHMD-like"/>
</dbReference>
<dbReference type="Gene3D" id="3.30.390.10">
    <property type="entry name" value="Enolase-like, N-terminal domain"/>
    <property type="match status" value="1"/>
</dbReference>
<dbReference type="CDD" id="cd03316">
    <property type="entry name" value="MR_like"/>
    <property type="match status" value="1"/>
</dbReference>
<dbReference type="Pfam" id="PF02746">
    <property type="entry name" value="MR_MLE_N"/>
    <property type="match status" value="1"/>
</dbReference>
<dbReference type="PANTHER" id="PTHR13794:SF58">
    <property type="entry name" value="MITOCHONDRIAL ENOLASE SUPERFAMILY MEMBER 1"/>
    <property type="match status" value="1"/>
</dbReference>
<dbReference type="SFLD" id="SFLDG00179">
    <property type="entry name" value="mandelate_racemase"/>
    <property type="match status" value="1"/>
</dbReference>